<keyword evidence="2" id="KW-1133">Transmembrane helix</keyword>
<comment type="caution">
    <text evidence="3">The sequence shown here is derived from an EMBL/GenBank/DDBJ whole genome shotgun (WGS) entry which is preliminary data.</text>
</comment>
<sequence>MAERLIERARACFLGLALGDALGATTEFMTPVEIRMKFKVHHKIRGGGWLGLKPGQVTDDTEMSLALARALLERGDWNLQAVAEQFLAWMRAKPVDIGATVRRGINRYRRSGELQTPYNDWDAGNGAVMRMAPVAIITLGDDEALVRCALEQARLTHNHPLSDAGCLYVGRMVQASLLGADRFRLHQLTRGLVAKHPIFRFNNYHGHASGYVVETLQTVFHYLFTTGSFEECLIGVVNQGGDTDTTGAIAGMIAGAFYGLGALPAAWLRRLDRKVREEVEDAAERLVRLSPAGKRLGIKPESHTTATSSTR</sequence>
<keyword evidence="4" id="KW-1185">Reference proteome</keyword>
<dbReference type="RefSeq" id="WP_085010973.1">
    <property type="nucleotide sequence ID" value="NZ_NAAD01000014.1"/>
</dbReference>
<evidence type="ECO:0000256" key="2">
    <source>
        <dbReference type="SAM" id="Phobius"/>
    </source>
</evidence>
<comment type="cofactor">
    <cofactor evidence="1">
        <name>Mg(2+)</name>
        <dbReference type="ChEBI" id="CHEBI:18420"/>
    </cofactor>
    <text evidence="1">Binds 2 magnesium ions per subunit.</text>
</comment>
<dbReference type="EMBL" id="NAAD01000014">
    <property type="protein sequence ID" value="ORJ58744.1"/>
    <property type="molecule type" value="Genomic_DNA"/>
</dbReference>
<feature type="transmembrane region" description="Helical" evidence="2">
    <location>
        <begin position="248"/>
        <end position="268"/>
    </location>
</feature>
<feature type="binding site" evidence="1">
    <location>
        <position position="242"/>
    </location>
    <ligand>
        <name>Mg(2+)</name>
        <dbReference type="ChEBI" id="CHEBI:18420"/>
        <label>1</label>
    </ligand>
</feature>
<keyword evidence="1" id="KW-0479">Metal-binding</keyword>
<evidence type="ECO:0000313" key="4">
    <source>
        <dbReference type="Proteomes" id="UP000193136"/>
    </source>
</evidence>
<dbReference type="InterPro" id="IPR005502">
    <property type="entry name" value="Ribosyl_crysJ1"/>
</dbReference>
<dbReference type="SUPFAM" id="SSF101478">
    <property type="entry name" value="ADP-ribosylglycohydrolase"/>
    <property type="match status" value="1"/>
</dbReference>
<dbReference type="PANTHER" id="PTHR16222:SF12">
    <property type="entry name" value="ADP-RIBOSYLGLYCOHYDROLASE-RELATED"/>
    <property type="match status" value="1"/>
</dbReference>
<proteinExistence type="predicted"/>
<feature type="binding site" evidence="1">
    <location>
        <position position="244"/>
    </location>
    <ligand>
        <name>Mg(2+)</name>
        <dbReference type="ChEBI" id="CHEBI:18420"/>
        <label>1</label>
    </ligand>
</feature>
<feature type="binding site" evidence="1">
    <location>
        <position position="60"/>
    </location>
    <ligand>
        <name>Mg(2+)</name>
        <dbReference type="ChEBI" id="CHEBI:18420"/>
        <label>1</label>
    </ligand>
</feature>
<keyword evidence="1" id="KW-0460">Magnesium</keyword>
<dbReference type="PANTHER" id="PTHR16222">
    <property type="entry name" value="ADP-RIBOSYLGLYCOHYDROLASE"/>
    <property type="match status" value="1"/>
</dbReference>
<dbReference type="InterPro" id="IPR036705">
    <property type="entry name" value="Ribosyl_crysJ1_sf"/>
</dbReference>
<feature type="binding site" evidence="1">
    <location>
        <position position="58"/>
    </location>
    <ligand>
        <name>Mg(2+)</name>
        <dbReference type="ChEBI" id="CHEBI:18420"/>
        <label>1</label>
    </ligand>
</feature>
<dbReference type="Gene3D" id="1.10.4080.10">
    <property type="entry name" value="ADP-ribosylation/Crystallin J1"/>
    <property type="match status" value="1"/>
</dbReference>
<evidence type="ECO:0000313" key="3">
    <source>
        <dbReference type="EMBL" id="ORJ58744.1"/>
    </source>
</evidence>
<organism evidence="3 4">
    <name type="scientific">Geothermobacter hydrogeniphilus</name>
    <dbReference type="NCBI Taxonomy" id="1969733"/>
    <lineage>
        <taxon>Bacteria</taxon>
        <taxon>Pseudomonadati</taxon>
        <taxon>Thermodesulfobacteriota</taxon>
        <taxon>Desulfuromonadia</taxon>
        <taxon>Desulfuromonadales</taxon>
        <taxon>Geothermobacteraceae</taxon>
        <taxon>Geothermobacter</taxon>
    </lineage>
</organism>
<dbReference type="GO" id="GO:0046872">
    <property type="term" value="F:metal ion binding"/>
    <property type="evidence" value="ECO:0007669"/>
    <property type="project" value="UniProtKB-KW"/>
</dbReference>
<dbReference type="GO" id="GO:0016787">
    <property type="term" value="F:hydrolase activity"/>
    <property type="evidence" value="ECO:0007669"/>
    <property type="project" value="UniProtKB-KW"/>
</dbReference>
<dbReference type="OrthoDB" id="9806482at2"/>
<dbReference type="Proteomes" id="UP000193136">
    <property type="component" value="Unassembled WGS sequence"/>
</dbReference>
<evidence type="ECO:0000256" key="1">
    <source>
        <dbReference type="PIRSR" id="PIRSR605502-1"/>
    </source>
</evidence>
<protein>
    <submittedName>
        <fullName evidence="3">ADP-ribosyl-[dinitrogen reductase] hydrolase</fullName>
    </submittedName>
</protein>
<feature type="binding site" evidence="1">
    <location>
        <position position="245"/>
    </location>
    <ligand>
        <name>Mg(2+)</name>
        <dbReference type="ChEBI" id="CHEBI:18420"/>
        <label>1</label>
    </ligand>
</feature>
<reference evidence="3 4" key="1">
    <citation type="submission" date="2017-03" db="EMBL/GenBank/DDBJ databases">
        <title>Genome sequence of Geothermobacter sp. EPR-M, Deep-Sea Iron Reducer.</title>
        <authorList>
            <person name="Tully B."/>
            <person name="Savalia P."/>
            <person name="Abuyen K."/>
            <person name="Baughan C."/>
            <person name="Romero E."/>
            <person name="Ronkowski C."/>
            <person name="Torres B."/>
            <person name="Tremblay J."/>
            <person name="Trujillo A."/>
            <person name="Tyler M."/>
            <person name="Perez-Rodriguez I."/>
            <person name="Amend J."/>
        </authorList>
    </citation>
    <scope>NUCLEOTIDE SEQUENCE [LARGE SCALE GENOMIC DNA]</scope>
    <source>
        <strain evidence="3 4">EPR-M</strain>
    </source>
</reference>
<dbReference type="AlphaFoldDB" id="A0A1X0Y0X8"/>
<dbReference type="STRING" id="1969733.B5V00_11640"/>
<keyword evidence="3" id="KW-0378">Hydrolase</keyword>
<dbReference type="Pfam" id="PF03747">
    <property type="entry name" value="ADP_ribosyl_GH"/>
    <property type="match status" value="1"/>
</dbReference>
<dbReference type="NCBIfam" id="TIGR02662">
    <property type="entry name" value="dinitro_DRAG"/>
    <property type="match status" value="1"/>
</dbReference>
<keyword evidence="2" id="KW-0812">Transmembrane</keyword>
<keyword evidence="2" id="KW-0472">Membrane</keyword>
<dbReference type="InterPro" id="IPR013479">
    <property type="entry name" value="ADP-ribosyl_diN_reduct_hydro"/>
</dbReference>
<dbReference type="InterPro" id="IPR050792">
    <property type="entry name" value="ADP-ribosylglycohydrolase"/>
</dbReference>
<accession>A0A1X0Y0X8</accession>
<name>A0A1X0Y0X8_9BACT</name>
<feature type="binding site" evidence="1">
    <location>
        <position position="59"/>
    </location>
    <ligand>
        <name>Mg(2+)</name>
        <dbReference type="ChEBI" id="CHEBI:18420"/>
        <label>1</label>
    </ligand>
</feature>
<gene>
    <name evidence="3" type="ORF">B5V00_11640</name>
</gene>